<organism evidence="1 2">
    <name type="scientific">Plakobranchus ocellatus</name>
    <dbReference type="NCBI Taxonomy" id="259542"/>
    <lineage>
        <taxon>Eukaryota</taxon>
        <taxon>Metazoa</taxon>
        <taxon>Spiralia</taxon>
        <taxon>Lophotrochozoa</taxon>
        <taxon>Mollusca</taxon>
        <taxon>Gastropoda</taxon>
        <taxon>Heterobranchia</taxon>
        <taxon>Euthyneura</taxon>
        <taxon>Panpulmonata</taxon>
        <taxon>Sacoglossa</taxon>
        <taxon>Placobranchoidea</taxon>
        <taxon>Plakobranchidae</taxon>
        <taxon>Plakobranchus</taxon>
    </lineage>
</organism>
<reference evidence="1 2" key="1">
    <citation type="journal article" date="2021" name="Elife">
        <title>Chloroplast acquisition without the gene transfer in kleptoplastic sea slugs, Plakobranchus ocellatus.</title>
        <authorList>
            <person name="Maeda T."/>
            <person name="Takahashi S."/>
            <person name="Yoshida T."/>
            <person name="Shimamura S."/>
            <person name="Takaki Y."/>
            <person name="Nagai Y."/>
            <person name="Toyoda A."/>
            <person name="Suzuki Y."/>
            <person name="Arimoto A."/>
            <person name="Ishii H."/>
            <person name="Satoh N."/>
            <person name="Nishiyama T."/>
            <person name="Hasebe M."/>
            <person name="Maruyama T."/>
            <person name="Minagawa J."/>
            <person name="Obokata J."/>
            <person name="Shigenobu S."/>
        </authorList>
    </citation>
    <scope>NUCLEOTIDE SEQUENCE [LARGE SCALE GENOMIC DNA]</scope>
</reference>
<evidence type="ECO:0000313" key="1">
    <source>
        <dbReference type="EMBL" id="GFO03098.1"/>
    </source>
</evidence>
<sequence>MSLLDALVMAAASWNEKTPATIQNCYRHAGFVQKNSGELTEREKLPVPQAADGSLSEVSNLFEKFARMTDFSPQISVEDYYINVDETTETSAEMSLADIASSLQQREREEESANEEDVTIPPVTSKMALQALETIQTFLMQQQESENSTNALQLSISLGNCVEKAAHQAKKQSTIDSYFSKKN</sequence>
<keyword evidence="2" id="KW-1185">Reference proteome</keyword>
<name>A0AAV4A792_9GAST</name>
<protein>
    <submittedName>
        <fullName evidence="1">Tigger transposable element-derived protein</fullName>
    </submittedName>
</protein>
<proteinExistence type="predicted"/>
<dbReference type="Proteomes" id="UP000735302">
    <property type="component" value="Unassembled WGS sequence"/>
</dbReference>
<evidence type="ECO:0000313" key="2">
    <source>
        <dbReference type="Proteomes" id="UP000735302"/>
    </source>
</evidence>
<gene>
    <name evidence="1" type="ORF">PoB_002960300</name>
</gene>
<dbReference type="AlphaFoldDB" id="A0AAV4A792"/>
<dbReference type="EMBL" id="BLXT01003724">
    <property type="protein sequence ID" value="GFO03098.1"/>
    <property type="molecule type" value="Genomic_DNA"/>
</dbReference>
<comment type="caution">
    <text evidence="1">The sequence shown here is derived from an EMBL/GenBank/DDBJ whole genome shotgun (WGS) entry which is preliminary data.</text>
</comment>
<accession>A0AAV4A792</accession>